<sequence>MQKQEKINWKNELWKQREFGLEPLTTTTQPGQEYLAQDLEIVCCLKEEAERFETKRYNHQKARTNTISTRRNRKKTKLSEKTQQVNPNNLRQLLIMDTQQLTQLITAITAVVNNNR</sequence>
<accession>A0A397IJ36</accession>
<gene>
    <name evidence="2" type="ORF">Glove_229g132</name>
</gene>
<dbReference type="Proteomes" id="UP000266861">
    <property type="component" value="Unassembled WGS sequence"/>
</dbReference>
<organism evidence="2 3">
    <name type="scientific">Diversispora epigaea</name>
    <dbReference type="NCBI Taxonomy" id="1348612"/>
    <lineage>
        <taxon>Eukaryota</taxon>
        <taxon>Fungi</taxon>
        <taxon>Fungi incertae sedis</taxon>
        <taxon>Mucoromycota</taxon>
        <taxon>Glomeromycotina</taxon>
        <taxon>Glomeromycetes</taxon>
        <taxon>Diversisporales</taxon>
        <taxon>Diversisporaceae</taxon>
        <taxon>Diversispora</taxon>
    </lineage>
</organism>
<evidence type="ECO:0000313" key="2">
    <source>
        <dbReference type="EMBL" id="RHZ73786.1"/>
    </source>
</evidence>
<comment type="caution">
    <text evidence="2">The sequence shown here is derived from an EMBL/GenBank/DDBJ whole genome shotgun (WGS) entry which is preliminary data.</text>
</comment>
<keyword evidence="3" id="KW-1185">Reference proteome</keyword>
<evidence type="ECO:0000313" key="3">
    <source>
        <dbReference type="Proteomes" id="UP000266861"/>
    </source>
</evidence>
<evidence type="ECO:0000256" key="1">
    <source>
        <dbReference type="SAM" id="MobiDB-lite"/>
    </source>
</evidence>
<proteinExistence type="predicted"/>
<dbReference type="EMBL" id="PQFF01000212">
    <property type="protein sequence ID" value="RHZ73786.1"/>
    <property type="molecule type" value="Genomic_DNA"/>
</dbReference>
<protein>
    <submittedName>
        <fullName evidence="2">Uncharacterized protein</fullName>
    </submittedName>
</protein>
<dbReference type="AlphaFoldDB" id="A0A397IJ36"/>
<reference evidence="2 3" key="1">
    <citation type="submission" date="2018-08" db="EMBL/GenBank/DDBJ databases">
        <title>Genome and evolution of the arbuscular mycorrhizal fungus Diversispora epigaea (formerly Glomus versiforme) and its bacterial endosymbionts.</title>
        <authorList>
            <person name="Sun X."/>
            <person name="Fei Z."/>
            <person name="Harrison M."/>
        </authorList>
    </citation>
    <scope>NUCLEOTIDE SEQUENCE [LARGE SCALE GENOMIC DNA]</scope>
    <source>
        <strain evidence="2 3">IT104</strain>
    </source>
</reference>
<feature type="region of interest" description="Disordered" evidence="1">
    <location>
        <begin position="57"/>
        <end position="83"/>
    </location>
</feature>
<name>A0A397IJ36_9GLOM</name>